<evidence type="ECO:0000256" key="6">
    <source>
        <dbReference type="ARBA" id="ARBA00023136"/>
    </source>
</evidence>
<comment type="subcellular location">
    <subcellularLocation>
        <location evidence="1 7">Cell membrane</location>
        <topology evidence="1 7">Multi-pass membrane protein</topology>
    </subcellularLocation>
</comment>
<dbReference type="InterPro" id="IPR000515">
    <property type="entry name" value="MetI-like"/>
</dbReference>
<dbReference type="CDD" id="cd06261">
    <property type="entry name" value="TM_PBP2"/>
    <property type="match status" value="1"/>
</dbReference>
<evidence type="ECO:0000256" key="5">
    <source>
        <dbReference type="ARBA" id="ARBA00022989"/>
    </source>
</evidence>
<feature type="transmembrane region" description="Helical" evidence="7">
    <location>
        <begin position="122"/>
        <end position="143"/>
    </location>
</feature>
<evidence type="ECO:0000256" key="2">
    <source>
        <dbReference type="ARBA" id="ARBA00022448"/>
    </source>
</evidence>
<name>E3J802_PSEI1</name>
<evidence type="ECO:0000313" key="10">
    <source>
        <dbReference type="Proteomes" id="UP000002484"/>
    </source>
</evidence>
<dbReference type="HOGENOM" id="CLU_016047_1_2_11"/>
<dbReference type="STRING" id="298654.FraEuI1c_4049"/>
<sequence length="295" mass="31733">MATIATAPGAGSAAVRYRRPSRNGTALLGWSVANLVIIAISLVPMLWLVSLSFKAPSTITDGHFIPRTWTLENYRGIFTESLFTRALLNSLGIALISTVLAVALGSMAAYAIARLEFPGKRLLVGLALLIAMFPQVSLVSPLFNVWRQIGIFDTWVGLIIPYLTFSLPLAIYTLSAFFREIPWDLEKAAQVDGATPLQAFLRVIAPLAAPGMVTTAILVFIFCWNDFLFSISLTSTERSRTVPAAIAFFTGASQFAQPIGSIAAAAVVITIPIIIFVLLFQRRIVAGLTSGAVKG</sequence>
<dbReference type="PANTHER" id="PTHR32243:SF18">
    <property type="entry name" value="INNER MEMBRANE ABC TRANSPORTER PERMEASE PROTEIN YCJP"/>
    <property type="match status" value="1"/>
</dbReference>
<keyword evidence="10" id="KW-1185">Reference proteome</keyword>
<dbReference type="EMBL" id="CP002299">
    <property type="protein sequence ID" value="ADP82050.1"/>
    <property type="molecule type" value="Genomic_DNA"/>
</dbReference>
<keyword evidence="5 7" id="KW-1133">Transmembrane helix</keyword>
<dbReference type="FunCoup" id="E3J802">
    <property type="interactions" value="47"/>
</dbReference>
<feature type="domain" description="ABC transmembrane type-1" evidence="8">
    <location>
        <begin position="87"/>
        <end position="280"/>
    </location>
</feature>
<dbReference type="Proteomes" id="UP000002484">
    <property type="component" value="Chromosome"/>
</dbReference>
<dbReference type="InterPro" id="IPR035906">
    <property type="entry name" value="MetI-like_sf"/>
</dbReference>
<feature type="transmembrane region" description="Helical" evidence="7">
    <location>
        <begin position="259"/>
        <end position="280"/>
    </location>
</feature>
<evidence type="ECO:0000256" key="7">
    <source>
        <dbReference type="RuleBase" id="RU363032"/>
    </source>
</evidence>
<protein>
    <submittedName>
        <fullName evidence="9">Binding-protein-dependent transport systems inner membrane component</fullName>
    </submittedName>
</protein>
<keyword evidence="4 7" id="KW-0812">Transmembrane</keyword>
<feature type="transmembrane region" description="Helical" evidence="7">
    <location>
        <begin position="91"/>
        <end position="113"/>
    </location>
</feature>
<dbReference type="InParanoid" id="E3J802"/>
<keyword evidence="3" id="KW-1003">Cell membrane</keyword>
<reference evidence="9 10" key="1">
    <citation type="submission" date="2010-10" db="EMBL/GenBank/DDBJ databases">
        <title>Complete sequence of Frankia sp. EuI1c.</title>
        <authorList>
            <consortium name="US DOE Joint Genome Institute"/>
            <person name="Lucas S."/>
            <person name="Copeland A."/>
            <person name="Lapidus A."/>
            <person name="Cheng J.-F."/>
            <person name="Bruce D."/>
            <person name="Goodwin L."/>
            <person name="Pitluck S."/>
            <person name="Chertkov O."/>
            <person name="Detter J.C."/>
            <person name="Han C."/>
            <person name="Tapia R."/>
            <person name="Land M."/>
            <person name="Hauser L."/>
            <person name="Jeffries C."/>
            <person name="Kyrpides N."/>
            <person name="Ivanova N."/>
            <person name="Mikhailova N."/>
            <person name="Beauchemin N."/>
            <person name="Sen A."/>
            <person name="Sur S.A."/>
            <person name="Gtari M."/>
            <person name="Wall L."/>
            <person name="Tisa L."/>
            <person name="Woyke T."/>
        </authorList>
    </citation>
    <scope>NUCLEOTIDE SEQUENCE [LARGE SCALE GENOMIC DNA]</scope>
    <source>
        <strain evidence="10">DSM 45817 / CECT 9037 / EuI1c</strain>
    </source>
</reference>
<proteinExistence type="inferred from homology"/>
<dbReference type="PROSITE" id="PS50928">
    <property type="entry name" value="ABC_TM1"/>
    <property type="match status" value="1"/>
</dbReference>
<dbReference type="RefSeq" id="WP_013425168.1">
    <property type="nucleotide sequence ID" value="NC_014666.1"/>
</dbReference>
<feature type="transmembrane region" description="Helical" evidence="7">
    <location>
        <begin position="155"/>
        <end position="178"/>
    </location>
</feature>
<dbReference type="KEGG" id="fri:FraEuI1c_4049"/>
<organism evidence="9 10">
    <name type="scientific">Pseudofrankia inefficax (strain DSM 45817 / CECT 9037 / DDB 130130 / EuI1c)</name>
    <name type="common">Frankia inefficax</name>
    <dbReference type="NCBI Taxonomy" id="298654"/>
    <lineage>
        <taxon>Bacteria</taxon>
        <taxon>Bacillati</taxon>
        <taxon>Actinomycetota</taxon>
        <taxon>Actinomycetes</taxon>
        <taxon>Frankiales</taxon>
        <taxon>Frankiaceae</taxon>
        <taxon>Pseudofrankia</taxon>
    </lineage>
</organism>
<dbReference type="SUPFAM" id="SSF161098">
    <property type="entry name" value="MetI-like"/>
    <property type="match status" value="1"/>
</dbReference>
<feature type="transmembrane region" description="Helical" evidence="7">
    <location>
        <begin position="26"/>
        <end position="47"/>
    </location>
</feature>
<dbReference type="GO" id="GO:0055085">
    <property type="term" value="P:transmembrane transport"/>
    <property type="evidence" value="ECO:0007669"/>
    <property type="project" value="InterPro"/>
</dbReference>
<evidence type="ECO:0000259" key="8">
    <source>
        <dbReference type="PROSITE" id="PS50928"/>
    </source>
</evidence>
<accession>E3J802</accession>
<keyword evidence="2 7" id="KW-0813">Transport</keyword>
<evidence type="ECO:0000256" key="3">
    <source>
        <dbReference type="ARBA" id="ARBA00022475"/>
    </source>
</evidence>
<dbReference type="InterPro" id="IPR050901">
    <property type="entry name" value="BP-dep_ABC_trans_perm"/>
</dbReference>
<dbReference type="eggNOG" id="COG0395">
    <property type="taxonomic scope" value="Bacteria"/>
</dbReference>
<dbReference type="Pfam" id="PF00528">
    <property type="entry name" value="BPD_transp_1"/>
    <property type="match status" value="1"/>
</dbReference>
<evidence type="ECO:0000313" key="9">
    <source>
        <dbReference type="EMBL" id="ADP82050.1"/>
    </source>
</evidence>
<feature type="transmembrane region" description="Helical" evidence="7">
    <location>
        <begin position="199"/>
        <end position="222"/>
    </location>
</feature>
<dbReference type="PANTHER" id="PTHR32243">
    <property type="entry name" value="MALTOSE TRANSPORT SYSTEM PERMEASE-RELATED"/>
    <property type="match status" value="1"/>
</dbReference>
<dbReference type="GO" id="GO:0005886">
    <property type="term" value="C:plasma membrane"/>
    <property type="evidence" value="ECO:0007669"/>
    <property type="project" value="UniProtKB-SubCell"/>
</dbReference>
<dbReference type="Gene3D" id="1.10.3720.10">
    <property type="entry name" value="MetI-like"/>
    <property type="match status" value="1"/>
</dbReference>
<evidence type="ECO:0000256" key="1">
    <source>
        <dbReference type="ARBA" id="ARBA00004651"/>
    </source>
</evidence>
<dbReference type="AlphaFoldDB" id="E3J802"/>
<keyword evidence="6 7" id="KW-0472">Membrane</keyword>
<gene>
    <name evidence="9" type="ordered locus">FraEuI1c_4049</name>
</gene>
<evidence type="ECO:0000256" key="4">
    <source>
        <dbReference type="ARBA" id="ARBA00022692"/>
    </source>
</evidence>
<comment type="similarity">
    <text evidence="7">Belongs to the binding-protein-dependent transport system permease family.</text>
</comment>